<comment type="caution">
    <text evidence="6">The sequence shown here is derived from an EMBL/GenBank/DDBJ whole genome shotgun (WGS) entry which is preliminary data.</text>
</comment>
<dbReference type="RefSeq" id="WP_202862430.1">
    <property type="nucleotide sequence ID" value="NZ_PVUE01000004.1"/>
</dbReference>
<evidence type="ECO:0000256" key="2">
    <source>
        <dbReference type="ARBA" id="ARBA00022801"/>
    </source>
</evidence>
<evidence type="ECO:0000259" key="5">
    <source>
        <dbReference type="PROSITE" id="PS51462"/>
    </source>
</evidence>
<dbReference type="InterPro" id="IPR020084">
    <property type="entry name" value="NUDIX_hydrolase_CS"/>
</dbReference>
<dbReference type="CDD" id="cd03673">
    <property type="entry name" value="NUDIX_Ap6A_hydrolase"/>
    <property type="match status" value="1"/>
</dbReference>
<keyword evidence="7" id="KW-1185">Reference proteome</keyword>
<proteinExistence type="inferred from homology"/>
<comment type="similarity">
    <text evidence="1 3">Belongs to the Nudix hydrolase family.</text>
</comment>
<organism evidence="6 7">
    <name type="scientific">Antricoccus suffuscus</name>
    <dbReference type="NCBI Taxonomy" id="1629062"/>
    <lineage>
        <taxon>Bacteria</taxon>
        <taxon>Bacillati</taxon>
        <taxon>Actinomycetota</taxon>
        <taxon>Actinomycetes</taxon>
        <taxon>Geodermatophilales</taxon>
        <taxon>Antricoccaceae</taxon>
        <taxon>Antricoccus</taxon>
    </lineage>
</organism>
<protein>
    <submittedName>
        <fullName evidence="6">NUDIX domain-containing protein</fullName>
    </submittedName>
</protein>
<reference evidence="6 7" key="1">
    <citation type="submission" date="2018-03" db="EMBL/GenBank/DDBJ databases">
        <title>Genomic Encyclopedia of Archaeal and Bacterial Type Strains, Phase II (KMG-II): from individual species to whole genera.</title>
        <authorList>
            <person name="Goeker M."/>
        </authorList>
    </citation>
    <scope>NUCLEOTIDE SEQUENCE [LARGE SCALE GENOMIC DNA]</scope>
    <source>
        <strain evidence="6 7">DSM 100065</strain>
    </source>
</reference>
<dbReference type="Pfam" id="PF00293">
    <property type="entry name" value="NUDIX"/>
    <property type="match status" value="1"/>
</dbReference>
<feature type="domain" description="Nudix hydrolase" evidence="5">
    <location>
        <begin position="62"/>
        <end position="206"/>
    </location>
</feature>
<dbReference type="InterPro" id="IPR000086">
    <property type="entry name" value="NUDIX_hydrolase_dom"/>
</dbReference>
<keyword evidence="2 3" id="KW-0378">Hydrolase</keyword>
<dbReference type="PROSITE" id="PS00893">
    <property type="entry name" value="NUDIX_BOX"/>
    <property type="match status" value="1"/>
</dbReference>
<gene>
    <name evidence="6" type="ORF">CLV47_1048</name>
</gene>
<dbReference type="InterPro" id="IPR015797">
    <property type="entry name" value="NUDIX_hydrolase-like_dom_sf"/>
</dbReference>
<evidence type="ECO:0000256" key="1">
    <source>
        <dbReference type="ARBA" id="ARBA00005582"/>
    </source>
</evidence>
<dbReference type="GO" id="GO:0016787">
    <property type="term" value="F:hydrolase activity"/>
    <property type="evidence" value="ECO:0007669"/>
    <property type="project" value="UniProtKB-KW"/>
</dbReference>
<sequence length="213" mass="23039">MSGTSRHSGTPRRQGDSARTPQEQAPGPGERRKTLRTAPPTPLDIAPHRPESAPVPSSAKDGRRRPASQLPRSDEISAGGLVVDRSLAEPAAALIGRFDRRGRLLWSLPKGHLEAGETREQAAIREVEEETGIRGSVVAPLGTIRYWFVAEGRRVHKTVHHYLMQATGGELSDEDAEVVAVAWVPLSELGARLAYADERKIADAAVRILADTA</sequence>
<dbReference type="Proteomes" id="UP000237752">
    <property type="component" value="Unassembled WGS sequence"/>
</dbReference>
<accession>A0A2T1A2A7</accession>
<dbReference type="AlphaFoldDB" id="A0A2T1A2A7"/>
<dbReference type="SUPFAM" id="SSF55811">
    <property type="entry name" value="Nudix"/>
    <property type="match status" value="1"/>
</dbReference>
<evidence type="ECO:0000256" key="3">
    <source>
        <dbReference type="RuleBase" id="RU003476"/>
    </source>
</evidence>
<dbReference type="EMBL" id="PVUE01000004">
    <property type="protein sequence ID" value="PRZ42664.1"/>
    <property type="molecule type" value="Genomic_DNA"/>
</dbReference>
<dbReference type="InterPro" id="IPR020476">
    <property type="entry name" value="Nudix_hydrolase"/>
</dbReference>
<feature type="region of interest" description="Disordered" evidence="4">
    <location>
        <begin position="1"/>
        <end position="76"/>
    </location>
</feature>
<evidence type="ECO:0000313" key="7">
    <source>
        <dbReference type="Proteomes" id="UP000237752"/>
    </source>
</evidence>
<evidence type="ECO:0000256" key="4">
    <source>
        <dbReference type="SAM" id="MobiDB-lite"/>
    </source>
</evidence>
<dbReference type="PANTHER" id="PTHR43736:SF1">
    <property type="entry name" value="DIHYDRONEOPTERIN TRIPHOSPHATE DIPHOSPHATASE"/>
    <property type="match status" value="1"/>
</dbReference>
<dbReference type="PROSITE" id="PS51462">
    <property type="entry name" value="NUDIX"/>
    <property type="match status" value="1"/>
</dbReference>
<dbReference type="PANTHER" id="PTHR43736">
    <property type="entry name" value="ADP-RIBOSE PYROPHOSPHATASE"/>
    <property type="match status" value="1"/>
</dbReference>
<evidence type="ECO:0000313" key="6">
    <source>
        <dbReference type="EMBL" id="PRZ42664.1"/>
    </source>
</evidence>
<name>A0A2T1A2A7_9ACTN</name>
<dbReference type="PRINTS" id="PR00502">
    <property type="entry name" value="NUDIXFAMILY"/>
</dbReference>
<dbReference type="Gene3D" id="3.90.79.10">
    <property type="entry name" value="Nucleoside Triphosphate Pyrophosphohydrolase"/>
    <property type="match status" value="1"/>
</dbReference>